<name>A0ABR9MWT9_9MICO</name>
<evidence type="ECO:0000256" key="2">
    <source>
        <dbReference type="ARBA" id="ARBA00023125"/>
    </source>
</evidence>
<dbReference type="PRINTS" id="PR00035">
    <property type="entry name" value="HTHGNTR"/>
</dbReference>
<dbReference type="CDD" id="cd07377">
    <property type="entry name" value="WHTH_GntR"/>
    <property type="match status" value="1"/>
</dbReference>
<proteinExistence type="predicted"/>
<keyword evidence="7" id="KW-1185">Reference proteome</keyword>
<protein>
    <submittedName>
        <fullName evidence="6">FadR family transcriptional regulator</fullName>
    </submittedName>
</protein>
<dbReference type="SUPFAM" id="SSF48008">
    <property type="entry name" value="GntR ligand-binding domain-like"/>
    <property type="match status" value="1"/>
</dbReference>
<keyword evidence="1" id="KW-0805">Transcription regulation</keyword>
<dbReference type="InterPro" id="IPR008920">
    <property type="entry name" value="TF_FadR/GntR_C"/>
</dbReference>
<dbReference type="Pfam" id="PF00392">
    <property type="entry name" value="GntR"/>
    <property type="match status" value="1"/>
</dbReference>
<dbReference type="SMART" id="SM00345">
    <property type="entry name" value="HTH_GNTR"/>
    <property type="match status" value="1"/>
</dbReference>
<accession>A0ABR9MWT9</accession>
<dbReference type="Gene3D" id="1.10.10.10">
    <property type="entry name" value="Winged helix-like DNA-binding domain superfamily/Winged helix DNA-binding domain"/>
    <property type="match status" value="1"/>
</dbReference>
<sequence>MAARAVLRDPASEEERHVVQQVPTSAPVTRNRPALAEAVIRELVQDVVTGKYAPGTALPTTAALCETFAVSRTVIREALTALAEKGLVAARQGWGTVVLDRDSWRLLDPMVLEAIFRREDSLLFMDQLIGIRTALEGLMASSAARQITDEARAALSRQFDELDAAVDDPDRYAEEDIAFHALVHRISGNEFARAIISSIQGKARLVAEYTGAPPKGHNELTHEEHRHIFEAVMGGDTEASADLMRAHIARSWARRRPSR</sequence>
<dbReference type="PANTHER" id="PTHR43537">
    <property type="entry name" value="TRANSCRIPTIONAL REGULATOR, GNTR FAMILY"/>
    <property type="match status" value="1"/>
</dbReference>
<feature type="domain" description="HTH gntR-type" evidence="5">
    <location>
        <begin position="33"/>
        <end position="101"/>
    </location>
</feature>
<dbReference type="InterPro" id="IPR011711">
    <property type="entry name" value="GntR_C"/>
</dbReference>
<evidence type="ECO:0000256" key="4">
    <source>
        <dbReference type="SAM" id="MobiDB-lite"/>
    </source>
</evidence>
<dbReference type="PROSITE" id="PS50949">
    <property type="entry name" value="HTH_GNTR"/>
    <property type="match status" value="1"/>
</dbReference>
<dbReference type="Gene3D" id="1.20.120.530">
    <property type="entry name" value="GntR ligand-binding domain-like"/>
    <property type="match status" value="1"/>
</dbReference>
<reference evidence="6 7" key="1">
    <citation type="submission" date="2020-10" db="EMBL/GenBank/DDBJ databases">
        <title>Myceligenerans pegani sp. nov., an endophytic actinomycete isolated from Peganum harmala L. in Xinjiang, China.</title>
        <authorList>
            <person name="Xin L."/>
        </authorList>
    </citation>
    <scope>NUCLEOTIDE SEQUENCE [LARGE SCALE GENOMIC DNA]</scope>
    <source>
        <strain evidence="6 7">TRM65318</strain>
    </source>
</reference>
<feature type="region of interest" description="Disordered" evidence="4">
    <location>
        <begin position="1"/>
        <end position="25"/>
    </location>
</feature>
<dbReference type="EMBL" id="JADAQT010000069">
    <property type="protein sequence ID" value="MBE1875863.1"/>
    <property type="molecule type" value="Genomic_DNA"/>
</dbReference>
<dbReference type="Pfam" id="PF07729">
    <property type="entry name" value="FCD"/>
    <property type="match status" value="1"/>
</dbReference>
<evidence type="ECO:0000313" key="6">
    <source>
        <dbReference type="EMBL" id="MBE1875863.1"/>
    </source>
</evidence>
<gene>
    <name evidence="6" type="ORF">IHE71_09080</name>
</gene>
<comment type="caution">
    <text evidence="6">The sequence shown here is derived from an EMBL/GenBank/DDBJ whole genome shotgun (WGS) entry which is preliminary data.</text>
</comment>
<evidence type="ECO:0000313" key="7">
    <source>
        <dbReference type="Proteomes" id="UP000625527"/>
    </source>
</evidence>
<dbReference type="Proteomes" id="UP000625527">
    <property type="component" value="Unassembled WGS sequence"/>
</dbReference>
<dbReference type="InterPro" id="IPR000524">
    <property type="entry name" value="Tscrpt_reg_HTH_GntR"/>
</dbReference>
<feature type="compositionally biased region" description="Basic and acidic residues" evidence="4">
    <location>
        <begin position="1"/>
        <end position="18"/>
    </location>
</feature>
<organism evidence="6 7">
    <name type="scientific">Myceligenerans pegani</name>
    <dbReference type="NCBI Taxonomy" id="2776917"/>
    <lineage>
        <taxon>Bacteria</taxon>
        <taxon>Bacillati</taxon>
        <taxon>Actinomycetota</taxon>
        <taxon>Actinomycetes</taxon>
        <taxon>Micrococcales</taxon>
        <taxon>Promicromonosporaceae</taxon>
        <taxon>Myceligenerans</taxon>
    </lineage>
</organism>
<dbReference type="InterPro" id="IPR036390">
    <property type="entry name" value="WH_DNA-bd_sf"/>
</dbReference>
<evidence type="ECO:0000259" key="5">
    <source>
        <dbReference type="PROSITE" id="PS50949"/>
    </source>
</evidence>
<evidence type="ECO:0000256" key="3">
    <source>
        <dbReference type="ARBA" id="ARBA00023163"/>
    </source>
</evidence>
<dbReference type="SMART" id="SM00895">
    <property type="entry name" value="FCD"/>
    <property type="match status" value="1"/>
</dbReference>
<keyword evidence="3" id="KW-0804">Transcription</keyword>
<dbReference type="SUPFAM" id="SSF46785">
    <property type="entry name" value="Winged helix' DNA-binding domain"/>
    <property type="match status" value="1"/>
</dbReference>
<evidence type="ECO:0000256" key="1">
    <source>
        <dbReference type="ARBA" id="ARBA00023015"/>
    </source>
</evidence>
<keyword evidence="2" id="KW-0238">DNA-binding</keyword>
<dbReference type="PANTHER" id="PTHR43537:SF44">
    <property type="entry name" value="GNTR FAMILY REGULATORY PROTEIN"/>
    <property type="match status" value="1"/>
</dbReference>
<dbReference type="InterPro" id="IPR036388">
    <property type="entry name" value="WH-like_DNA-bd_sf"/>
</dbReference>